<reference evidence="5 6" key="1">
    <citation type="journal article" date="2015" name="Genome Announc.">
        <title>Draft Genome Sequence and Gene Annotation of the Entomopathogenic Fungus Verticillium hemipterigenum.</title>
        <authorList>
            <person name="Horn F."/>
            <person name="Habel A."/>
            <person name="Scharf D.H."/>
            <person name="Dworschak J."/>
            <person name="Brakhage A.A."/>
            <person name="Guthke R."/>
            <person name="Hertweck C."/>
            <person name="Linde J."/>
        </authorList>
    </citation>
    <scope>NUCLEOTIDE SEQUENCE [LARGE SCALE GENOMIC DNA]</scope>
</reference>
<feature type="region of interest" description="Disordered" evidence="3">
    <location>
        <begin position="1"/>
        <end position="246"/>
    </location>
</feature>
<dbReference type="SUPFAM" id="SSF50044">
    <property type="entry name" value="SH3-domain"/>
    <property type="match status" value="1"/>
</dbReference>
<dbReference type="OrthoDB" id="19092at2759"/>
<evidence type="ECO:0000313" key="6">
    <source>
        <dbReference type="Proteomes" id="UP000039046"/>
    </source>
</evidence>
<dbReference type="PROSITE" id="PS50002">
    <property type="entry name" value="SH3"/>
    <property type="match status" value="1"/>
</dbReference>
<keyword evidence="1 2" id="KW-0728">SH3 domain</keyword>
<dbReference type="InterPro" id="IPR036028">
    <property type="entry name" value="SH3-like_dom_sf"/>
</dbReference>
<feature type="compositionally biased region" description="Basic and acidic residues" evidence="3">
    <location>
        <begin position="218"/>
        <end position="228"/>
    </location>
</feature>
<feature type="compositionally biased region" description="Low complexity" evidence="3">
    <location>
        <begin position="27"/>
        <end position="48"/>
    </location>
</feature>
<evidence type="ECO:0000256" key="3">
    <source>
        <dbReference type="SAM" id="MobiDB-lite"/>
    </source>
</evidence>
<feature type="compositionally biased region" description="Pro residues" evidence="3">
    <location>
        <begin position="103"/>
        <end position="112"/>
    </location>
</feature>
<dbReference type="SMART" id="SM00326">
    <property type="entry name" value="SH3"/>
    <property type="match status" value="1"/>
</dbReference>
<accession>A0A0A1TF45</accession>
<dbReference type="HOGENOM" id="CLU_024803_1_0_1"/>
<feature type="compositionally biased region" description="Basic and acidic residues" evidence="3">
    <location>
        <begin position="418"/>
        <end position="430"/>
    </location>
</feature>
<sequence>MSKINASDGALAGETAGSGTKSHHADLPPLTTTTSPSASTTTAQPPSSESKDKSSQQPSGSGESSSRPQSQAIGESEFPQYPSSLQYTSVRDFAYPISNPLHYGPPPEPSAPPSGMTTPTNELGFSGYDDYMPSWQPFRGGEPPHMILSHGPPYREDDDLQSPVVATRHRRNRSSQVGKKSDQELSLPDEIDGERGFNAAAGGAQYPARRSRAFHFSQHPDDDNRPSDSELPSSPEGATFNETNRYSRDYQFTITSPDEEFHGKAVALFDFERENENELPLIEGQIIWVSYRHGQGWLVAEDPKTRESGLVPEEYVRLLRDIEGGMHSLTGSVDASTDSDGEGVPAGEMSLSPVTYNGGSANGYHQPIVSTFSTSSKDLNPYPTEQLGIQAGQVPPQVVHYHGQHGGSGSQNPTPTIAKKDDEEKKQDNA</sequence>
<feature type="compositionally biased region" description="Low complexity" evidence="3">
    <location>
        <begin position="55"/>
        <end position="71"/>
    </location>
</feature>
<evidence type="ECO:0000256" key="1">
    <source>
        <dbReference type="ARBA" id="ARBA00022443"/>
    </source>
</evidence>
<organism evidence="5 6">
    <name type="scientific">[Torrubiella] hemipterigena</name>
    <dbReference type="NCBI Taxonomy" id="1531966"/>
    <lineage>
        <taxon>Eukaryota</taxon>
        <taxon>Fungi</taxon>
        <taxon>Dikarya</taxon>
        <taxon>Ascomycota</taxon>
        <taxon>Pezizomycotina</taxon>
        <taxon>Sordariomycetes</taxon>
        <taxon>Hypocreomycetidae</taxon>
        <taxon>Hypocreales</taxon>
        <taxon>Clavicipitaceae</taxon>
        <taxon>Clavicipitaceae incertae sedis</taxon>
        <taxon>'Torrubiella' clade</taxon>
    </lineage>
</organism>
<proteinExistence type="predicted"/>
<dbReference type="Gene3D" id="2.30.30.40">
    <property type="entry name" value="SH3 Domains"/>
    <property type="match status" value="1"/>
</dbReference>
<dbReference type="Pfam" id="PF00018">
    <property type="entry name" value="SH3_1"/>
    <property type="match status" value="1"/>
</dbReference>
<feature type="domain" description="SH3" evidence="4">
    <location>
        <begin position="260"/>
        <end position="321"/>
    </location>
</feature>
<gene>
    <name evidence="5" type="ORF">VHEMI04872</name>
</gene>
<dbReference type="AlphaFoldDB" id="A0A0A1TF45"/>
<evidence type="ECO:0000256" key="2">
    <source>
        <dbReference type="PROSITE-ProRule" id="PRU00192"/>
    </source>
</evidence>
<keyword evidence="6" id="KW-1185">Reference proteome</keyword>
<name>A0A0A1TF45_9HYPO</name>
<protein>
    <recommendedName>
        <fullName evidence="4">SH3 domain-containing protein</fullName>
    </recommendedName>
</protein>
<dbReference type="Proteomes" id="UP000039046">
    <property type="component" value="Unassembled WGS sequence"/>
</dbReference>
<evidence type="ECO:0000313" key="5">
    <source>
        <dbReference type="EMBL" id="CEJ88845.1"/>
    </source>
</evidence>
<dbReference type="EMBL" id="CDHN01000002">
    <property type="protein sequence ID" value="CEJ88845.1"/>
    <property type="molecule type" value="Genomic_DNA"/>
</dbReference>
<feature type="region of interest" description="Disordered" evidence="3">
    <location>
        <begin position="375"/>
        <end position="430"/>
    </location>
</feature>
<evidence type="ECO:0000259" key="4">
    <source>
        <dbReference type="PROSITE" id="PS50002"/>
    </source>
</evidence>
<dbReference type="FunFam" id="2.30.30.40:FF:000283">
    <property type="entry name" value="NAP1-binding protein 2"/>
    <property type="match status" value="1"/>
</dbReference>
<dbReference type="InterPro" id="IPR001452">
    <property type="entry name" value="SH3_domain"/>
</dbReference>